<evidence type="ECO:0008006" key="3">
    <source>
        <dbReference type="Google" id="ProtNLM"/>
    </source>
</evidence>
<sequence length="147" mass="15861">MAKAKQYLRLRIGGAEYLLPGATGYAIEQRENLGVEDAAGPLVAWRTVRGRRQPAYALDGALRPAARRDWQRAVFIESSPGQGAGFVADDVHMLPESEITVASFEPLGAPPTSAGHLFGGAWLSDKRVVLVFEPRTLVAYLQSLEGA</sequence>
<reference evidence="1 2" key="1">
    <citation type="journal article" date="2016" name="Nat. Commun.">
        <title>Thousands of microbial genomes shed light on interconnected biogeochemical processes in an aquifer system.</title>
        <authorList>
            <person name="Anantharaman K."/>
            <person name="Brown C.T."/>
            <person name="Hug L.A."/>
            <person name="Sharon I."/>
            <person name="Castelle C.J."/>
            <person name="Probst A.J."/>
            <person name="Thomas B.C."/>
            <person name="Singh A."/>
            <person name="Wilkins M.J."/>
            <person name="Karaoz U."/>
            <person name="Brodie E.L."/>
            <person name="Williams K.H."/>
            <person name="Hubbard S.S."/>
            <person name="Banfield J.F."/>
        </authorList>
    </citation>
    <scope>NUCLEOTIDE SEQUENCE [LARGE SCALE GENOMIC DNA]</scope>
</reference>
<dbReference type="EMBL" id="MFSS01000044">
    <property type="protein sequence ID" value="OGI43637.1"/>
    <property type="molecule type" value="Genomic_DNA"/>
</dbReference>
<dbReference type="AlphaFoldDB" id="A0A1F6TES0"/>
<dbReference type="InterPro" id="IPR036061">
    <property type="entry name" value="CheW-like_dom_sf"/>
</dbReference>
<name>A0A1F6TES0_9PROT</name>
<accession>A0A1F6TES0</accession>
<evidence type="ECO:0000313" key="1">
    <source>
        <dbReference type="EMBL" id="OGI43637.1"/>
    </source>
</evidence>
<gene>
    <name evidence="1" type="ORF">A2150_08215</name>
</gene>
<dbReference type="GO" id="GO:0007165">
    <property type="term" value="P:signal transduction"/>
    <property type="evidence" value="ECO:0007669"/>
    <property type="project" value="InterPro"/>
</dbReference>
<evidence type="ECO:0000313" key="2">
    <source>
        <dbReference type="Proteomes" id="UP000177925"/>
    </source>
</evidence>
<dbReference type="Proteomes" id="UP000177925">
    <property type="component" value="Unassembled WGS sequence"/>
</dbReference>
<dbReference type="STRING" id="1817758.A2150_08215"/>
<protein>
    <recommendedName>
        <fullName evidence="3">CheW-like domain-containing protein</fullName>
    </recommendedName>
</protein>
<comment type="caution">
    <text evidence="1">The sequence shown here is derived from an EMBL/GenBank/DDBJ whole genome shotgun (WGS) entry which is preliminary data.</text>
</comment>
<dbReference type="GO" id="GO:0006935">
    <property type="term" value="P:chemotaxis"/>
    <property type="evidence" value="ECO:0007669"/>
    <property type="project" value="InterPro"/>
</dbReference>
<organism evidence="1 2">
    <name type="scientific">Candidatus Muproteobacteria bacterium RBG_16_64_11</name>
    <dbReference type="NCBI Taxonomy" id="1817758"/>
    <lineage>
        <taxon>Bacteria</taxon>
        <taxon>Pseudomonadati</taxon>
        <taxon>Pseudomonadota</taxon>
        <taxon>Candidatus Muproteobacteria</taxon>
    </lineage>
</organism>
<proteinExistence type="predicted"/>
<dbReference type="SUPFAM" id="SSF50341">
    <property type="entry name" value="CheW-like"/>
    <property type="match status" value="1"/>
</dbReference>